<protein>
    <recommendedName>
        <fullName evidence="4">Lipoprotein</fullName>
    </recommendedName>
</protein>
<gene>
    <name evidence="2" type="ORF">E4U82_16755</name>
</gene>
<feature type="chain" id="PRO_5021338986" description="Lipoprotein" evidence="1">
    <location>
        <begin position="26"/>
        <end position="151"/>
    </location>
</feature>
<dbReference type="RefSeq" id="WP_135111324.1">
    <property type="nucleotide sequence ID" value="NZ_SRHY01000045.1"/>
</dbReference>
<dbReference type="OrthoDB" id="2968217at2"/>
<organism evidence="2 3">
    <name type="scientific">Lentibacillus salicampi</name>
    <dbReference type="NCBI Taxonomy" id="175306"/>
    <lineage>
        <taxon>Bacteria</taxon>
        <taxon>Bacillati</taxon>
        <taxon>Bacillota</taxon>
        <taxon>Bacilli</taxon>
        <taxon>Bacillales</taxon>
        <taxon>Bacillaceae</taxon>
        <taxon>Lentibacillus</taxon>
    </lineage>
</organism>
<accession>A0A4Y9A9R5</accession>
<name>A0A4Y9A9R5_9BACI</name>
<evidence type="ECO:0000256" key="1">
    <source>
        <dbReference type="SAM" id="SignalP"/>
    </source>
</evidence>
<dbReference type="Proteomes" id="UP000298484">
    <property type="component" value="Unassembled WGS sequence"/>
</dbReference>
<reference evidence="2 3" key="1">
    <citation type="submission" date="2019-03" db="EMBL/GenBank/DDBJ databases">
        <title>Genome sequence of Lentibacillus salicampi ATCC BAA-719.</title>
        <authorList>
            <person name="Maclea K.S."/>
            <person name="Simoes Junior M."/>
        </authorList>
    </citation>
    <scope>NUCLEOTIDE SEQUENCE [LARGE SCALE GENOMIC DNA]</scope>
    <source>
        <strain evidence="2 3">ATCC BAA-719</strain>
    </source>
</reference>
<evidence type="ECO:0008006" key="4">
    <source>
        <dbReference type="Google" id="ProtNLM"/>
    </source>
</evidence>
<dbReference type="AlphaFoldDB" id="A0A4Y9A9R5"/>
<evidence type="ECO:0000313" key="2">
    <source>
        <dbReference type="EMBL" id="TFJ91630.1"/>
    </source>
</evidence>
<feature type="signal peptide" evidence="1">
    <location>
        <begin position="1"/>
        <end position="25"/>
    </location>
</feature>
<evidence type="ECO:0000313" key="3">
    <source>
        <dbReference type="Proteomes" id="UP000298484"/>
    </source>
</evidence>
<sequence length="151" mass="17248">MGRKMKLFITLITVMLLTACASAEAEELVDYHNGYVENVNGELMEIDTLNEKSLSSASFEEALNVQENELMPLVNDIKDYMDSQEPESDVVKEYHSLRADQVDTWYEAFQMKFDVLEKTVNQSISEEEANEVIMEADEKYMEAGEKAQKAD</sequence>
<comment type="caution">
    <text evidence="2">The sequence shown here is derived from an EMBL/GenBank/DDBJ whole genome shotgun (WGS) entry which is preliminary data.</text>
</comment>
<keyword evidence="3" id="KW-1185">Reference proteome</keyword>
<dbReference type="EMBL" id="SRHY01000045">
    <property type="protein sequence ID" value="TFJ91630.1"/>
    <property type="molecule type" value="Genomic_DNA"/>
</dbReference>
<keyword evidence="1" id="KW-0732">Signal</keyword>
<dbReference type="PROSITE" id="PS51257">
    <property type="entry name" value="PROKAR_LIPOPROTEIN"/>
    <property type="match status" value="1"/>
</dbReference>
<proteinExistence type="predicted"/>